<evidence type="ECO:0000313" key="2">
    <source>
        <dbReference type="Proteomes" id="UP001178888"/>
    </source>
</evidence>
<dbReference type="EMBL" id="JAVGVR010000001">
    <property type="protein sequence ID" value="MDQ6598052.1"/>
    <property type="molecule type" value="Genomic_DNA"/>
</dbReference>
<name>A0AA90QTN9_9BACI</name>
<dbReference type="RefSeq" id="WP_308913445.1">
    <property type="nucleotide sequence ID" value="NZ_JAVGVR010000001.1"/>
</dbReference>
<comment type="caution">
    <text evidence="1">The sequence shown here is derived from an EMBL/GenBank/DDBJ whole genome shotgun (WGS) entry which is preliminary data.</text>
</comment>
<dbReference type="AlphaFoldDB" id="A0AA90QTN9"/>
<evidence type="ECO:0000313" key="1">
    <source>
        <dbReference type="EMBL" id="MDQ6598052.1"/>
    </source>
</evidence>
<dbReference type="InterPro" id="IPR014962">
    <property type="entry name" value="YolD"/>
</dbReference>
<organism evidence="1 2">
    <name type="scientific">Bacillus salipaludis</name>
    <dbReference type="NCBI Taxonomy" id="2547811"/>
    <lineage>
        <taxon>Bacteria</taxon>
        <taxon>Bacillati</taxon>
        <taxon>Bacillota</taxon>
        <taxon>Bacilli</taxon>
        <taxon>Bacillales</taxon>
        <taxon>Bacillaceae</taxon>
        <taxon>Bacillus</taxon>
    </lineage>
</organism>
<reference evidence="1" key="1">
    <citation type="submission" date="2023-08" db="EMBL/GenBank/DDBJ databases">
        <title>Nitrogen cycling bacteria in agricultural field soils.</title>
        <authorList>
            <person name="Jang J."/>
        </authorList>
    </citation>
    <scope>NUCLEOTIDE SEQUENCE</scope>
    <source>
        <strain evidence="1">PS3-36</strain>
    </source>
</reference>
<accession>A0AA90QTN9</accession>
<proteinExistence type="predicted"/>
<protein>
    <submittedName>
        <fullName evidence="1">YolD-like family protein</fullName>
    </submittedName>
</protein>
<dbReference type="Pfam" id="PF08863">
    <property type="entry name" value="YolD"/>
    <property type="match status" value="1"/>
</dbReference>
<sequence length="123" mass="14431">MFAYNNTEVVIMTIRDRGVMKWQFAFGHPELIKGQRDLWRDQERMNKPIIDEDQAEEFDLRIQYATEYNHAVKLTVWNDGFTSVITGRVHYVDPITHELRIEVKAGEFERVAFDSVVGVKVVD</sequence>
<keyword evidence="2" id="KW-1185">Reference proteome</keyword>
<dbReference type="PANTHER" id="PTHR40051:SF1">
    <property type="entry name" value="YOLD-LIKE FAMILY PROTEIN"/>
    <property type="match status" value="1"/>
</dbReference>
<gene>
    <name evidence="1" type="ORF">RCG21_17110</name>
</gene>
<dbReference type="Proteomes" id="UP001178888">
    <property type="component" value="Unassembled WGS sequence"/>
</dbReference>
<dbReference type="PANTHER" id="PTHR40051">
    <property type="entry name" value="IG HYPOTHETICAL 15966"/>
    <property type="match status" value="1"/>
</dbReference>